<evidence type="ECO:0000256" key="1">
    <source>
        <dbReference type="ARBA" id="ARBA00004141"/>
    </source>
</evidence>
<feature type="domain" description="Major facilitator superfamily (MFS) profile" evidence="7">
    <location>
        <begin position="29"/>
        <end position="441"/>
    </location>
</feature>
<feature type="transmembrane region" description="Helical" evidence="6">
    <location>
        <begin position="154"/>
        <end position="175"/>
    </location>
</feature>
<dbReference type="GO" id="GO:0016020">
    <property type="term" value="C:membrane"/>
    <property type="evidence" value="ECO:0007669"/>
    <property type="project" value="UniProtKB-SubCell"/>
</dbReference>
<feature type="transmembrane region" description="Helical" evidence="6">
    <location>
        <begin position="95"/>
        <end position="114"/>
    </location>
</feature>
<dbReference type="InterPro" id="IPR020846">
    <property type="entry name" value="MFS_dom"/>
</dbReference>
<proteinExistence type="predicted"/>
<comment type="caution">
    <text evidence="8">The sequence shown here is derived from an EMBL/GenBank/DDBJ whole genome shotgun (WGS) entry which is preliminary data.</text>
</comment>
<dbReference type="PANTHER" id="PTHR23505:SF79">
    <property type="entry name" value="PROTEIN SPINSTER"/>
    <property type="match status" value="1"/>
</dbReference>
<dbReference type="Pfam" id="PF07690">
    <property type="entry name" value="MFS_1"/>
    <property type="match status" value="1"/>
</dbReference>
<feature type="transmembrane region" description="Helical" evidence="6">
    <location>
        <begin position="244"/>
        <end position="264"/>
    </location>
</feature>
<keyword evidence="3 6" id="KW-0812">Transmembrane</keyword>
<keyword evidence="4 6" id="KW-1133">Transmembrane helix</keyword>
<dbReference type="InterPro" id="IPR044770">
    <property type="entry name" value="MFS_spinster-like"/>
</dbReference>
<evidence type="ECO:0000256" key="6">
    <source>
        <dbReference type="SAM" id="Phobius"/>
    </source>
</evidence>
<dbReference type="GO" id="GO:0022857">
    <property type="term" value="F:transmembrane transporter activity"/>
    <property type="evidence" value="ECO:0007669"/>
    <property type="project" value="InterPro"/>
</dbReference>
<keyword evidence="5 6" id="KW-0472">Membrane</keyword>
<dbReference type="Proteomes" id="UP000566813">
    <property type="component" value="Unassembled WGS sequence"/>
</dbReference>
<evidence type="ECO:0000313" key="9">
    <source>
        <dbReference type="Proteomes" id="UP000566813"/>
    </source>
</evidence>
<dbReference type="CDD" id="cd17328">
    <property type="entry name" value="MFS_spinster_like"/>
    <property type="match status" value="1"/>
</dbReference>
<feature type="transmembrane region" description="Helical" evidence="6">
    <location>
        <begin position="379"/>
        <end position="401"/>
    </location>
</feature>
<evidence type="ECO:0000256" key="2">
    <source>
        <dbReference type="ARBA" id="ARBA00022448"/>
    </source>
</evidence>
<evidence type="ECO:0000256" key="5">
    <source>
        <dbReference type="ARBA" id="ARBA00023136"/>
    </source>
</evidence>
<protein>
    <submittedName>
        <fullName evidence="8">MFS transporter</fullName>
    </submittedName>
</protein>
<feature type="transmembrane region" description="Helical" evidence="6">
    <location>
        <begin position="120"/>
        <end position="142"/>
    </location>
</feature>
<comment type="subcellular location">
    <subcellularLocation>
        <location evidence="1">Membrane</location>
        <topology evidence="1">Multi-pass membrane protein</topology>
    </subcellularLocation>
</comment>
<dbReference type="Gene3D" id="1.20.1250.20">
    <property type="entry name" value="MFS general substrate transporter like domains"/>
    <property type="match status" value="2"/>
</dbReference>
<evidence type="ECO:0000256" key="3">
    <source>
        <dbReference type="ARBA" id="ARBA00022692"/>
    </source>
</evidence>
<feature type="transmembrane region" description="Helical" evidence="6">
    <location>
        <begin position="195"/>
        <end position="217"/>
    </location>
</feature>
<dbReference type="AlphaFoldDB" id="A0A7X1FU41"/>
<feature type="transmembrane region" description="Helical" evidence="6">
    <location>
        <begin position="284"/>
        <end position="305"/>
    </location>
</feature>
<organism evidence="8 9">
    <name type="scientific">Novosphingobium flavum</name>
    <dbReference type="NCBI Taxonomy" id="1778672"/>
    <lineage>
        <taxon>Bacteria</taxon>
        <taxon>Pseudomonadati</taxon>
        <taxon>Pseudomonadota</taxon>
        <taxon>Alphaproteobacteria</taxon>
        <taxon>Sphingomonadales</taxon>
        <taxon>Sphingomonadaceae</taxon>
        <taxon>Novosphingobium</taxon>
    </lineage>
</organism>
<accession>A0A7X1FU41</accession>
<sequence>MAYVSVAENLTESEPNVRPWPAARYAWGVAILLSLANAASHADRVVINLTISPLKAEFALTDTQFGALQGLAFGLFYMVCSVPLGRLADTFQRRYVLGVSLALFSMFSMASGLARSFGQLFATRVGVGIGEASMTPTGMSLLSDLFPAHRLGRAASLFYLSTPLGLGLAFVAGGKLLKELNFIAAQGGLPFGLEPWQACFLILGFPGLLLVPAFLMLREPERRGARSKKSLSMREVAGIVRERALVLSLMFVGFSMVPLINIAFNTWTPALFERVFDWTPAQFGIRFGLVLATFGVAGVCFAGWLSDRLTRAGYRDAPLRVAALCFIPCGIFSAAAPLMPNADLALAMIAPAIFLSNVPLVCGAIGFQLILPNRARAQVTGLFIMVTGLVGHGLGPVIIGMMNDHVFTGLSGIRYSMSLVVGTAAPTMALLLLVACKPYARLREAMEAE</sequence>
<name>A0A7X1FU41_9SPHN</name>
<keyword evidence="9" id="KW-1185">Reference proteome</keyword>
<gene>
    <name evidence="8" type="ORF">H7F51_15960</name>
</gene>
<evidence type="ECO:0000313" key="8">
    <source>
        <dbReference type="EMBL" id="MBC2667013.1"/>
    </source>
</evidence>
<keyword evidence="2" id="KW-0813">Transport</keyword>
<dbReference type="RefSeq" id="WP_185665308.1">
    <property type="nucleotide sequence ID" value="NZ_JACLAW010000013.1"/>
</dbReference>
<feature type="transmembrane region" description="Helical" evidence="6">
    <location>
        <begin position="317"/>
        <end position="338"/>
    </location>
</feature>
<feature type="transmembrane region" description="Helical" evidence="6">
    <location>
        <begin position="67"/>
        <end position="88"/>
    </location>
</feature>
<evidence type="ECO:0000256" key="4">
    <source>
        <dbReference type="ARBA" id="ARBA00022989"/>
    </source>
</evidence>
<dbReference type="InterPro" id="IPR011701">
    <property type="entry name" value="MFS"/>
</dbReference>
<feature type="transmembrane region" description="Helical" evidence="6">
    <location>
        <begin position="344"/>
        <end position="367"/>
    </location>
</feature>
<dbReference type="EMBL" id="JACLAW010000013">
    <property type="protein sequence ID" value="MBC2667013.1"/>
    <property type="molecule type" value="Genomic_DNA"/>
</dbReference>
<reference evidence="8 9" key="1">
    <citation type="submission" date="2020-08" db="EMBL/GenBank/DDBJ databases">
        <title>The genome sequence of type strain Novosphingobium flavum NBRC 111647.</title>
        <authorList>
            <person name="Liu Y."/>
        </authorList>
    </citation>
    <scope>NUCLEOTIDE SEQUENCE [LARGE SCALE GENOMIC DNA]</scope>
    <source>
        <strain evidence="8 9">NBRC 111647</strain>
    </source>
</reference>
<dbReference type="SUPFAM" id="SSF103473">
    <property type="entry name" value="MFS general substrate transporter"/>
    <property type="match status" value="1"/>
</dbReference>
<evidence type="ECO:0000259" key="7">
    <source>
        <dbReference type="PROSITE" id="PS50850"/>
    </source>
</evidence>
<dbReference type="InterPro" id="IPR036259">
    <property type="entry name" value="MFS_trans_sf"/>
</dbReference>
<dbReference type="PANTHER" id="PTHR23505">
    <property type="entry name" value="SPINSTER"/>
    <property type="match status" value="1"/>
</dbReference>
<feature type="transmembrane region" description="Helical" evidence="6">
    <location>
        <begin position="413"/>
        <end position="436"/>
    </location>
</feature>
<dbReference type="PROSITE" id="PS50850">
    <property type="entry name" value="MFS"/>
    <property type="match status" value="1"/>
</dbReference>